<protein>
    <recommendedName>
        <fullName evidence="3">DUF3137 domain-containing protein</fullName>
    </recommendedName>
</protein>
<keyword evidence="1" id="KW-1133">Transmembrane helix</keyword>
<evidence type="ECO:0000313" key="2">
    <source>
        <dbReference type="EMBL" id="XCG47477.1"/>
    </source>
</evidence>
<dbReference type="RefSeq" id="WP_353644975.1">
    <property type="nucleotide sequence ID" value="NZ_CP159253.1"/>
</dbReference>
<feature type="transmembrane region" description="Helical" evidence="1">
    <location>
        <begin position="32"/>
        <end position="54"/>
    </location>
</feature>
<keyword evidence="1" id="KW-0472">Membrane</keyword>
<dbReference type="AlphaFoldDB" id="A0AAU8CKS0"/>
<gene>
    <name evidence="2" type="ORF">ABVK50_19670</name>
</gene>
<name>A0AAU8CKS0_9HYPH</name>
<dbReference type="EMBL" id="CP159253">
    <property type="protein sequence ID" value="XCG47477.1"/>
    <property type="molecule type" value="Genomic_DNA"/>
</dbReference>
<evidence type="ECO:0008006" key="3">
    <source>
        <dbReference type="Google" id="ProtNLM"/>
    </source>
</evidence>
<sequence>MPDEAVIAGIRTDIETYEGERQRARRKVGWRVPVYLGGLAAAVAALAYGFNAFADPHEQWHSAPHLFLYVIAMFAGIYASWMATKPARDVQQAFREHLLPIVFGFIEDFHYQHKTSPTSFYRLPREAVGTFDVERFDDVISGKCDGFVFELYEAELAKKSGKSERMKFKGVVLAFQTVAPFPGLLVATHKTNMVTSFFRGLFGDGIWRR</sequence>
<feature type="transmembrane region" description="Helical" evidence="1">
    <location>
        <begin position="66"/>
        <end position="84"/>
    </location>
</feature>
<keyword evidence="1" id="KW-0812">Transmembrane</keyword>
<proteinExistence type="predicted"/>
<reference evidence="2" key="1">
    <citation type="submission" date="2024-06" db="EMBL/GenBank/DDBJ databases">
        <title>Mesorhizobium karijinii sp. nov., a symbiont of the iconic Swainsona formosa from arid Australia.</title>
        <authorList>
            <person name="Hill Y.J."/>
            <person name="Watkin E.L.J."/>
            <person name="O'Hara G.W."/>
            <person name="Terpolilli J."/>
            <person name="Tye M.L."/>
            <person name="Kohlmeier M.G."/>
        </authorList>
    </citation>
    <scope>NUCLEOTIDE SEQUENCE</scope>
    <source>
        <strain evidence="2">WSM2240</strain>
    </source>
</reference>
<evidence type="ECO:0000256" key="1">
    <source>
        <dbReference type="SAM" id="Phobius"/>
    </source>
</evidence>
<accession>A0AAU8CKS0</accession>
<organism evidence="2">
    <name type="scientific">Mesorhizobium sp. WSM2240</name>
    <dbReference type="NCBI Taxonomy" id="3228851"/>
    <lineage>
        <taxon>Bacteria</taxon>
        <taxon>Pseudomonadati</taxon>
        <taxon>Pseudomonadota</taxon>
        <taxon>Alphaproteobacteria</taxon>
        <taxon>Hyphomicrobiales</taxon>
        <taxon>Phyllobacteriaceae</taxon>
        <taxon>Mesorhizobium</taxon>
    </lineage>
</organism>